<dbReference type="EMBL" id="CABFVA020000004">
    <property type="protein sequence ID" value="VVM04510.1"/>
    <property type="molecule type" value="Genomic_DNA"/>
</dbReference>
<dbReference type="SUPFAM" id="SSF69593">
    <property type="entry name" value="Glycerol-3-phosphate (1)-acyltransferase"/>
    <property type="match status" value="1"/>
</dbReference>
<evidence type="ECO:0000259" key="5">
    <source>
        <dbReference type="SMART" id="SM00563"/>
    </source>
</evidence>
<evidence type="ECO:0000256" key="4">
    <source>
        <dbReference type="SAM" id="Phobius"/>
    </source>
</evidence>
<keyword evidence="4" id="KW-1133">Transmembrane helix</keyword>
<keyword evidence="4" id="KW-0472">Membrane</keyword>
<keyword evidence="7" id="KW-1185">Reference proteome</keyword>
<dbReference type="PANTHER" id="PTHR10434">
    <property type="entry name" value="1-ACYL-SN-GLYCEROL-3-PHOSPHATE ACYLTRANSFERASE"/>
    <property type="match status" value="1"/>
</dbReference>
<organism evidence="6 7">
    <name type="scientific">Methylacidimicrobium tartarophylax</name>
    <dbReference type="NCBI Taxonomy" id="1041768"/>
    <lineage>
        <taxon>Bacteria</taxon>
        <taxon>Pseudomonadati</taxon>
        <taxon>Verrucomicrobiota</taxon>
        <taxon>Methylacidimicrobium</taxon>
    </lineage>
</organism>
<comment type="pathway">
    <text evidence="1">Lipid metabolism.</text>
</comment>
<evidence type="ECO:0000256" key="3">
    <source>
        <dbReference type="ARBA" id="ARBA00023315"/>
    </source>
</evidence>
<dbReference type="CDD" id="cd07989">
    <property type="entry name" value="LPLAT_AGPAT-like"/>
    <property type="match status" value="1"/>
</dbReference>
<evidence type="ECO:0000256" key="2">
    <source>
        <dbReference type="ARBA" id="ARBA00022679"/>
    </source>
</evidence>
<dbReference type="Pfam" id="PF01553">
    <property type="entry name" value="Acyltransferase"/>
    <property type="match status" value="1"/>
</dbReference>
<dbReference type="SMART" id="SM00563">
    <property type="entry name" value="PlsC"/>
    <property type="match status" value="1"/>
</dbReference>
<dbReference type="GO" id="GO:0003841">
    <property type="term" value="F:1-acylglycerol-3-phosphate O-acyltransferase activity"/>
    <property type="evidence" value="ECO:0007669"/>
    <property type="project" value="TreeGrafter"/>
</dbReference>
<evidence type="ECO:0000313" key="6">
    <source>
        <dbReference type="EMBL" id="VVM04510.1"/>
    </source>
</evidence>
<evidence type="ECO:0000256" key="1">
    <source>
        <dbReference type="ARBA" id="ARBA00005189"/>
    </source>
</evidence>
<evidence type="ECO:0000313" key="7">
    <source>
        <dbReference type="Proteomes" id="UP000334923"/>
    </source>
</evidence>
<dbReference type="InterPro" id="IPR002123">
    <property type="entry name" value="Plipid/glycerol_acylTrfase"/>
</dbReference>
<dbReference type="AlphaFoldDB" id="A0A5E6M7Z0"/>
<feature type="domain" description="Phospholipid/glycerol acyltransferase" evidence="5">
    <location>
        <begin position="127"/>
        <end position="235"/>
    </location>
</feature>
<gene>
    <name evidence="6" type="ORF">MAMT_00140</name>
</gene>
<dbReference type="GO" id="GO:0006654">
    <property type="term" value="P:phosphatidic acid biosynthetic process"/>
    <property type="evidence" value="ECO:0007669"/>
    <property type="project" value="TreeGrafter"/>
</dbReference>
<dbReference type="RefSeq" id="WP_246186438.1">
    <property type="nucleotide sequence ID" value="NZ_CABFVA020000004.1"/>
</dbReference>
<protein>
    <recommendedName>
        <fullName evidence="5">Phospholipid/glycerol acyltransferase domain-containing protein</fullName>
    </recommendedName>
</protein>
<keyword evidence="4" id="KW-0812">Transmembrane</keyword>
<keyword evidence="3" id="KW-0012">Acyltransferase</keyword>
<name>A0A5E6M7Z0_9BACT</name>
<reference evidence="6 7" key="1">
    <citation type="submission" date="2019-09" db="EMBL/GenBank/DDBJ databases">
        <authorList>
            <person name="Cremers G."/>
        </authorList>
    </citation>
    <scope>NUCLEOTIDE SEQUENCE [LARGE SCALE GENOMIC DNA]</scope>
    <source>
        <strain evidence="6">4A</strain>
    </source>
</reference>
<keyword evidence="2" id="KW-0808">Transferase</keyword>
<proteinExistence type="predicted"/>
<dbReference type="PANTHER" id="PTHR10434:SF66">
    <property type="entry name" value="PHOSPHOLIPID_GLYCEROL ACYLTRANSFERASE DOMAIN-CONTAINING PROTEIN"/>
    <property type="match status" value="1"/>
</dbReference>
<sequence>MMGRITVAFVLDKGKGREKGAAAPAVRLLPGCCQADVGAGQEAWDCLTRVAECVRFYWGVGFFWVASLFWSVVAGLLSLLLPPRIGARVGQFLIMVGFRLFLSHMRFLGLFRCDLTALDQLRNEGPLLIAANHPALLDAVLVISRLPRVVCLAKAALWGNPFLGGCLRLARYLRSDSPLLLVREAKEAIRRGEQILIFPEGTRTTTQPVSSFKGGVAVIARATGIPVQTVFLEGSVPYLAKGWPLFRKPEFPLVYRARLGRRFLAQGEPHEFVEELERYYRQELTRNPSISVR</sequence>
<feature type="transmembrane region" description="Helical" evidence="4">
    <location>
        <begin position="56"/>
        <end position="79"/>
    </location>
</feature>
<dbReference type="Proteomes" id="UP000334923">
    <property type="component" value="Unassembled WGS sequence"/>
</dbReference>
<accession>A0A5E6M7Z0</accession>